<dbReference type="Pfam" id="PF00171">
    <property type="entry name" value="Aldedh"/>
    <property type="match status" value="1"/>
</dbReference>
<dbReference type="InterPro" id="IPR015590">
    <property type="entry name" value="Aldehyde_DH_dom"/>
</dbReference>
<dbReference type="InterPro" id="IPR047110">
    <property type="entry name" value="GABD/Sad-like"/>
</dbReference>
<reference evidence="6 7" key="1">
    <citation type="submission" date="2014-09" db="EMBL/GenBank/DDBJ databases">
        <title>Vibrio maritimus JCM 19235. (C45) whole genome shotgun sequence.</title>
        <authorList>
            <person name="Sawabe T."/>
            <person name="Meirelles P."/>
            <person name="Nakanishi M."/>
            <person name="Sayaka M."/>
            <person name="Hattori M."/>
            <person name="Ohkuma M."/>
        </authorList>
    </citation>
    <scope>NUCLEOTIDE SEQUENCE [LARGE SCALE GENOMIC DNA]</scope>
    <source>
        <strain evidence="7">JCM19235</strain>
    </source>
</reference>
<evidence type="ECO:0000256" key="3">
    <source>
        <dbReference type="PROSITE-ProRule" id="PRU10007"/>
    </source>
</evidence>
<dbReference type="STRING" id="990268.JCM19235_6413"/>
<dbReference type="PANTHER" id="PTHR43217">
    <property type="entry name" value="SUCCINATE SEMIALDEHYDE DEHYDROGENASE [NAD(P)+] SAD"/>
    <property type="match status" value="1"/>
</dbReference>
<name>A0A090RR18_9VIBR</name>
<comment type="similarity">
    <text evidence="1 4">Belongs to the aldehyde dehydrogenase family.</text>
</comment>
<accession>A0A090RR18</accession>
<dbReference type="PANTHER" id="PTHR43217:SF2">
    <property type="entry name" value="SUCCINATE-SEMIALDEHYDE DEHYDROGENASE [NADP(+)]"/>
    <property type="match status" value="1"/>
</dbReference>
<dbReference type="AlphaFoldDB" id="A0A090RR18"/>
<organism evidence="6 7">
    <name type="scientific">Vibrio maritimus</name>
    <dbReference type="NCBI Taxonomy" id="990268"/>
    <lineage>
        <taxon>Bacteria</taxon>
        <taxon>Pseudomonadati</taxon>
        <taxon>Pseudomonadota</taxon>
        <taxon>Gammaproteobacteria</taxon>
        <taxon>Vibrionales</taxon>
        <taxon>Vibrionaceae</taxon>
        <taxon>Vibrio</taxon>
    </lineage>
</organism>
<evidence type="ECO:0000256" key="4">
    <source>
        <dbReference type="RuleBase" id="RU003345"/>
    </source>
</evidence>
<keyword evidence="7" id="KW-1185">Reference proteome</keyword>
<dbReference type="Gene3D" id="3.40.605.10">
    <property type="entry name" value="Aldehyde Dehydrogenase, Chain A, domain 1"/>
    <property type="match status" value="1"/>
</dbReference>
<dbReference type="Gene3D" id="3.40.309.10">
    <property type="entry name" value="Aldehyde Dehydrogenase, Chain A, domain 2"/>
    <property type="match status" value="1"/>
</dbReference>
<keyword evidence="2 4" id="KW-0560">Oxidoreductase</keyword>
<feature type="domain" description="Aldehyde dehydrogenase" evidence="5">
    <location>
        <begin position="1"/>
        <end position="324"/>
    </location>
</feature>
<evidence type="ECO:0000256" key="1">
    <source>
        <dbReference type="ARBA" id="ARBA00009986"/>
    </source>
</evidence>
<dbReference type="InterPro" id="IPR016163">
    <property type="entry name" value="Ald_DH_C"/>
</dbReference>
<dbReference type="InterPro" id="IPR016162">
    <property type="entry name" value="Ald_DH_N"/>
</dbReference>
<dbReference type="InterPro" id="IPR029510">
    <property type="entry name" value="Ald_DH_CS_GLU"/>
</dbReference>
<dbReference type="EC" id="1.2.1.24" evidence="6"/>
<dbReference type="FunFam" id="3.40.309.10:FF:000009">
    <property type="entry name" value="Aldehyde dehydrogenase A"/>
    <property type="match status" value="1"/>
</dbReference>
<dbReference type="EC" id="1.2.1.16" evidence="6"/>
<dbReference type="EMBL" id="BBMR01000002">
    <property type="protein sequence ID" value="GAL17860.1"/>
    <property type="molecule type" value="Genomic_DNA"/>
</dbReference>
<dbReference type="Proteomes" id="UP000029228">
    <property type="component" value="Unassembled WGS sequence"/>
</dbReference>
<sequence length="327" mass="34952">MPWNFPFYQVIRFIAPNIMVGNSVVFKHASNVPQCAEAITALFEDAGCPKGLVQHLFISSGQSELVISDKRVQGVSLTGSEKAGASVAALAGKHLKKVVMELGGNDPFIVLSDANVDKAVELAVIAKMFNSGQVCISAKRFIVADEVYDEFIDKFASVMASLKAGDPMDADTTYAPLVSVQERDALIEQINHAVKQGARLVVGGEAEALEGAWLKPTILCDVTPDMDVFDQELFGPIAVVYRVGNDDAAVQLANDSSYGLSSAVISESLERAHSVANQLECGASFINTFSMSEACLPFGGIKNSGFGRELGRLGLDEFVNKKLVRVA</sequence>
<dbReference type="InterPro" id="IPR016161">
    <property type="entry name" value="Ald_DH/histidinol_DH"/>
</dbReference>
<protein>
    <submittedName>
        <fullName evidence="6">Succinate-semialdehyde dehydrogenase</fullName>
        <ecNumber evidence="6">1.2.1.16</ecNumber>
        <ecNumber evidence="6">1.2.1.24</ecNumber>
    </submittedName>
</protein>
<feature type="active site" evidence="3">
    <location>
        <position position="101"/>
    </location>
</feature>
<evidence type="ECO:0000259" key="5">
    <source>
        <dbReference type="Pfam" id="PF00171"/>
    </source>
</evidence>
<dbReference type="PROSITE" id="PS00687">
    <property type="entry name" value="ALDEHYDE_DEHYDR_GLU"/>
    <property type="match status" value="1"/>
</dbReference>
<gene>
    <name evidence="6" type="ORF">JCM19235_6413</name>
</gene>
<dbReference type="GO" id="GO:0004777">
    <property type="term" value="F:succinate-semialdehyde dehydrogenase (NAD+) activity"/>
    <property type="evidence" value="ECO:0007669"/>
    <property type="project" value="UniProtKB-EC"/>
</dbReference>
<evidence type="ECO:0000313" key="7">
    <source>
        <dbReference type="Proteomes" id="UP000029228"/>
    </source>
</evidence>
<dbReference type="SUPFAM" id="SSF53720">
    <property type="entry name" value="ALDH-like"/>
    <property type="match status" value="1"/>
</dbReference>
<comment type="caution">
    <text evidence="6">The sequence shown here is derived from an EMBL/GenBank/DDBJ whole genome shotgun (WGS) entry which is preliminary data.</text>
</comment>
<proteinExistence type="inferred from homology"/>
<evidence type="ECO:0000256" key="2">
    <source>
        <dbReference type="ARBA" id="ARBA00023002"/>
    </source>
</evidence>
<evidence type="ECO:0000313" key="6">
    <source>
        <dbReference type="EMBL" id="GAL17860.1"/>
    </source>
</evidence>